<name>A0A444HNL8_RHILE</name>
<keyword evidence="2" id="KW-1133">Transmembrane helix</keyword>
<feature type="region of interest" description="Disordered" evidence="1">
    <location>
        <begin position="523"/>
        <end position="557"/>
    </location>
</feature>
<evidence type="ECO:0000256" key="2">
    <source>
        <dbReference type="SAM" id="Phobius"/>
    </source>
</evidence>
<accession>A0A444HNL8</accession>
<protein>
    <submittedName>
        <fullName evidence="3">Uncharacterized protein</fullName>
    </submittedName>
</protein>
<dbReference type="AlphaFoldDB" id="A0A444HNL8"/>
<evidence type="ECO:0000256" key="1">
    <source>
        <dbReference type="SAM" id="MobiDB-lite"/>
    </source>
</evidence>
<feature type="compositionally biased region" description="Basic and acidic residues" evidence="1">
    <location>
        <begin position="537"/>
        <end position="546"/>
    </location>
</feature>
<feature type="transmembrane region" description="Helical" evidence="2">
    <location>
        <begin position="7"/>
        <end position="24"/>
    </location>
</feature>
<dbReference type="EMBL" id="WXXP01000003">
    <property type="protein sequence ID" value="NEK49316.1"/>
    <property type="molecule type" value="Genomic_DNA"/>
</dbReference>
<evidence type="ECO:0000313" key="4">
    <source>
        <dbReference type="Proteomes" id="UP000471409"/>
    </source>
</evidence>
<organism evidence="3 4">
    <name type="scientific">Rhizobium leguminosarum</name>
    <dbReference type="NCBI Taxonomy" id="384"/>
    <lineage>
        <taxon>Bacteria</taxon>
        <taxon>Pseudomonadati</taxon>
        <taxon>Pseudomonadota</taxon>
        <taxon>Alphaproteobacteria</taxon>
        <taxon>Hyphomicrobiales</taxon>
        <taxon>Rhizobiaceae</taxon>
        <taxon>Rhizobium/Agrobacterium group</taxon>
        <taxon>Rhizobium</taxon>
    </lineage>
</organism>
<reference evidence="3 4" key="1">
    <citation type="submission" date="2020-01" db="EMBL/GenBank/DDBJ databases">
        <title>Rhizobium genotypes associated with high levels of biological nitrogen fixation by grain legumes in a temperate-maritime cropping system.</title>
        <authorList>
            <person name="Maluk M."/>
            <person name="Francesc Ferrando Molina F."/>
            <person name="Lopez Del Egido L."/>
            <person name="Lafos M."/>
            <person name="Langarica-Fuentes A."/>
            <person name="Gebre Yohannes G."/>
            <person name="Young M.W."/>
            <person name="Martin P."/>
            <person name="Gantlett R."/>
            <person name="Kenicer G."/>
            <person name="Hawes C."/>
            <person name="Begg G.S."/>
            <person name="Quilliam R.S."/>
            <person name="Squire G.R."/>
            <person name="Poole P.S."/>
            <person name="Young P.W."/>
            <person name="Iannetta P.M."/>
            <person name="James E.K."/>
        </authorList>
    </citation>
    <scope>NUCLEOTIDE SEQUENCE [LARGE SCALE GENOMIC DNA]</scope>
    <source>
        <strain evidence="3 4">JHI944</strain>
    </source>
</reference>
<comment type="caution">
    <text evidence="3">The sequence shown here is derived from an EMBL/GenBank/DDBJ whole genome shotgun (WGS) entry which is preliminary data.</text>
</comment>
<gene>
    <name evidence="3" type="ORF">GUK36_07730</name>
</gene>
<evidence type="ECO:0000313" key="3">
    <source>
        <dbReference type="EMBL" id="NEK49316.1"/>
    </source>
</evidence>
<dbReference type="RefSeq" id="WP_018242654.1">
    <property type="nucleotide sequence ID" value="NZ_CP125635.1"/>
</dbReference>
<sequence>MRRYFPISLVGLVVTGGVFVLQAIPFTGIFLMFAFAMAWSIVLVNASMIGVAIEAVVGRVSRLWLLLPLIFYGGYWTAAALDHFALRDLASRTDSANAQVVTGFDPARQALVFAKGGAWDGAWLTQNFALPVAYSVNPNFPEGYLSDRMIDSAVCAKVRATRALQSAFVQALDFHDGEALDDRRTENRFCNLSMPEKPQLPIVTVSQEETKEFEKSLPVRRITTTITMPDGRRFQLLGGTAAPLSWIPMPIIGCFLNSGAPSWDCSAQFTRNGFTSIFSGDSPYKGDSTALARALGLKPVAVENRVGSDSAVILAKIAATEEATLARQIANVDAMIADPAAKVTEWQVDVLINSTDALTSRADAIMTGIERAAAMTGRLRSSARESGRILARLAAALPPDKFVELGPRLLSVYAAADNDHWLWEAEPLLRRLGDLGPGALPYLANPRASLPSVNGAGVEGLCRVGSSGRAVAEPVLLALWAKPNLGYDRLGDLFAAMRRMGITPPPLVDDKRKLFPRLQADWADVSPSSPPRVCATRAERGARQQEKNGGVRRNNLY</sequence>
<keyword evidence="2" id="KW-0472">Membrane</keyword>
<keyword evidence="2" id="KW-0812">Transmembrane</keyword>
<dbReference type="Proteomes" id="UP000471409">
    <property type="component" value="Unassembled WGS sequence"/>
</dbReference>
<feature type="transmembrane region" description="Helical" evidence="2">
    <location>
        <begin position="30"/>
        <end position="51"/>
    </location>
</feature>
<proteinExistence type="predicted"/>
<feature type="transmembrane region" description="Helical" evidence="2">
    <location>
        <begin position="63"/>
        <end position="81"/>
    </location>
</feature>
<dbReference type="GeneID" id="61424577"/>